<feature type="region of interest" description="Disordered" evidence="1">
    <location>
        <begin position="80"/>
        <end position="106"/>
    </location>
</feature>
<evidence type="ECO:0000256" key="1">
    <source>
        <dbReference type="SAM" id="MobiDB-lite"/>
    </source>
</evidence>
<dbReference type="AlphaFoldDB" id="A0AA40KPT3"/>
<proteinExistence type="predicted"/>
<keyword evidence="3" id="KW-1185">Reference proteome</keyword>
<organism evidence="2 3">
    <name type="scientific">Melipona bicolor</name>
    <dbReference type="NCBI Taxonomy" id="60889"/>
    <lineage>
        <taxon>Eukaryota</taxon>
        <taxon>Metazoa</taxon>
        <taxon>Ecdysozoa</taxon>
        <taxon>Arthropoda</taxon>
        <taxon>Hexapoda</taxon>
        <taxon>Insecta</taxon>
        <taxon>Pterygota</taxon>
        <taxon>Neoptera</taxon>
        <taxon>Endopterygota</taxon>
        <taxon>Hymenoptera</taxon>
        <taxon>Apocrita</taxon>
        <taxon>Aculeata</taxon>
        <taxon>Apoidea</taxon>
        <taxon>Anthophila</taxon>
        <taxon>Apidae</taxon>
        <taxon>Melipona</taxon>
    </lineage>
</organism>
<feature type="compositionally biased region" description="Polar residues" evidence="1">
    <location>
        <begin position="87"/>
        <end position="100"/>
    </location>
</feature>
<evidence type="ECO:0000313" key="3">
    <source>
        <dbReference type="Proteomes" id="UP001177670"/>
    </source>
</evidence>
<gene>
    <name evidence="2" type="ORF">K0M31_002736</name>
</gene>
<dbReference type="Proteomes" id="UP001177670">
    <property type="component" value="Unassembled WGS sequence"/>
</dbReference>
<accession>A0AA40KPT3</accession>
<reference evidence="2" key="1">
    <citation type="submission" date="2021-10" db="EMBL/GenBank/DDBJ databases">
        <title>Melipona bicolor Genome sequencing and assembly.</title>
        <authorList>
            <person name="Araujo N.S."/>
            <person name="Arias M.C."/>
        </authorList>
    </citation>
    <scope>NUCLEOTIDE SEQUENCE</scope>
    <source>
        <strain evidence="2">USP_2M_L1-L4_2017</strain>
        <tissue evidence="2">Whole body</tissue>
    </source>
</reference>
<name>A0AA40KPT3_9HYME</name>
<comment type="caution">
    <text evidence="2">The sequence shown here is derived from an EMBL/GenBank/DDBJ whole genome shotgun (WGS) entry which is preliminary data.</text>
</comment>
<dbReference type="EMBL" id="JAHYIQ010000010">
    <property type="protein sequence ID" value="KAK1128266.1"/>
    <property type="molecule type" value="Genomic_DNA"/>
</dbReference>
<evidence type="ECO:0000313" key="2">
    <source>
        <dbReference type="EMBL" id="KAK1128266.1"/>
    </source>
</evidence>
<protein>
    <submittedName>
        <fullName evidence="2">Uncharacterized protein</fullName>
    </submittedName>
</protein>
<sequence length="189" mass="21651">MRLLFSTLGLRNRQRNRRSKAGPAMACCAPKILLICTFLLALPVTIASNERTTNDYRDFANHKLIWPVWPYREKLPHARHDRDGRTGFQQATTGVNNWSRNDPFPERSSSTIAPLLIGGFRHRVEHRVEQRISKPEKFSAVAVAEYAGARAIAQASYHNNHRHQPREAVTQNYQHHTTTPATYTRHHPG</sequence>